<dbReference type="GO" id="GO:0140359">
    <property type="term" value="F:ABC-type transporter activity"/>
    <property type="evidence" value="ECO:0007669"/>
    <property type="project" value="InterPro"/>
</dbReference>
<reference evidence="12" key="1">
    <citation type="submission" date="2023-03" db="EMBL/GenBank/DDBJ databases">
        <authorList>
            <person name="Steffen K."/>
            <person name="Cardenas P."/>
        </authorList>
    </citation>
    <scope>NUCLEOTIDE SEQUENCE</scope>
</reference>
<evidence type="ECO:0000259" key="10">
    <source>
        <dbReference type="Pfam" id="PF00005"/>
    </source>
</evidence>
<keyword evidence="5" id="KW-0547">Nucleotide-binding</keyword>
<evidence type="ECO:0000256" key="3">
    <source>
        <dbReference type="ARBA" id="ARBA00022448"/>
    </source>
</evidence>
<dbReference type="AlphaFoldDB" id="A0AA35SDK1"/>
<proteinExistence type="inferred from homology"/>
<evidence type="ECO:0000256" key="5">
    <source>
        <dbReference type="ARBA" id="ARBA00022741"/>
    </source>
</evidence>
<evidence type="ECO:0000256" key="9">
    <source>
        <dbReference type="SAM" id="MobiDB-lite"/>
    </source>
</evidence>
<dbReference type="CDD" id="cd03263">
    <property type="entry name" value="ABC_subfamily_A"/>
    <property type="match status" value="1"/>
</dbReference>
<dbReference type="PANTHER" id="PTHR19229:SF268">
    <property type="entry name" value="ABC TRANSPORTER DOMAIN-CONTAINING PROTEIN"/>
    <property type="match status" value="1"/>
</dbReference>
<dbReference type="FunFam" id="3.40.50.300:FF:000335">
    <property type="entry name" value="ATP binding cassette subfamily A member 5"/>
    <property type="match status" value="1"/>
</dbReference>
<gene>
    <name evidence="12" type="ORF">GBAR_LOCUS15560</name>
</gene>
<comment type="caution">
    <text evidence="12">The sequence shown here is derived from an EMBL/GenBank/DDBJ whole genome shotgun (WGS) entry which is preliminary data.</text>
</comment>
<feature type="domain" description="ABC transporter" evidence="10">
    <location>
        <begin position="1"/>
        <end position="116"/>
    </location>
</feature>
<protein>
    <submittedName>
        <fullName evidence="12">ATP-binding cassette sub-family A member 17</fullName>
    </submittedName>
</protein>
<dbReference type="Gene3D" id="3.40.50.300">
    <property type="entry name" value="P-loop containing nucleotide triphosphate hydrolases"/>
    <property type="match status" value="1"/>
</dbReference>
<dbReference type="EMBL" id="CASHTH010002262">
    <property type="protein sequence ID" value="CAI8027172.1"/>
    <property type="molecule type" value="Genomic_DNA"/>
</dbReference>
<feature type="region of interest" description="Disordered" evidence="9">
    <location>
        <begin position="191"/>
        <end position="245"/>
    </location>
</feature>
<evidence type="ECO:0000256" key="1">
    <source>
        <dbReference type="ARBA" id="ARBA00004141"/>
    </source>
</evidence>
<keyword evidence="13" id="KW-1185">Reference proteome</keyword>
<dbReference type="GO" id="GO:0005319">
    <property type="term" value="F:lipid transporter activity"/>
    <property type="evidence" value="ECO:0007669"/>
    <property type="project" value="TreeGrafter"/>
</dbReference>
<feature type="compositionally biased region" description="Low complexity" evidence="9">
    <location>
        <begin position="200"/>
        <end position="228"/>
    </location>
</feature>
<organism evidence="12 13">
    <name type="scientific">Geodia barretti</name>
    <name type="common">Barrett's horny sponge</name>
    <dbReference type="NCBI Taxonomy" id="519541"/>
    <lineage>
        <taxon>Eukaryota</taxon>
        <taxon>Metazoa</taxon>
        <taxon>Porifera</taxon>
        <taxon>Demospongiae</taxon>
        <taxon>Heteroscleromorpha</taxon>
        <taxon>Tetractinellida</taxon>
        <taxon>Astrophorina</taxon>
        <taxon>Geodiidae</taxon>
        <taxon>Geodia</taxon>
    </lineage>
</organism>
<dbReference type="GO" id="GO:0005524">
    <property type="term" value="F:ATP binding"/>
    <property type="evidence" value="ECO:0007669"/>
    <property type="project" value="UniProtKB-KW"/>
</dbReference>
<sequence length="339" mass="37541">MLTGDITATRGTALISGFDIRTDLRKVQQRIGYCPQFDALLERMTGRELLTMFARLRGIPEALIKDAVEAEISRLDLSKHASKQCGKYSGGNKRKLSTALALVGNPPIVFLDEPTTGMDPATRRYLWDVLISVTKEGRSIILTSHSMEECEALCTRLAIMVNGRFKCLGGIQHLKNKYGSGFYLQAKVSLGEPPSDLEPRSPQSRSFTRSFRRQTSQQSQPPQSPTQTNSDGGFGSDPERSVKSITSPGISLAGEVFNPFATQAVNIFIKETFPGAVKLEEHQGSVTYQLPSADMTWSSVFRQMEANKERLGIVDYSVSQTTLEQVFIDFAKEQAEEEQ</sequence>
<dbReference type="SUPFAM" id="SSF52540">
    <property type="entry name" value="P-loop containing nucleoside triphosphate hydrolases"/>
    <property type="match status" value="1"/>
</dbReference>
<dbReference type="InterPro" id="IPR003439">
    <property type="entry name" value="ABC_transporter-like_ATP-bd"/>
</dbReference>
<evidence type="ECO:0000256" key="7">
    <source>
        <dbReference type="ARBA" id="ARBA00022989"/>
    </source>
</evidence>
<keyword evidence="8" id="KW-0472">Membrane</keyword>
<dbReference type="GO" id="GO:0016020">
    <property type="term" value="C:membrane"/>
    <property type="evidence" value="ECO:0007669"/>
    <property type="project" value="UniProtKB-SubCell"/>
</dbReference>
<dbReference type="Proteomes" id="UP001174909">
    <property type="component" value="Unassembled WGS sequence"/>
</dbReference>
<keyword evidence="7" id="KW-1133">Transmembrane helix</keyword>
<accession>A0AA35SDK1</accession>
<evidence type="ECO:0000313" key="12">
    <source>
        <dbReference type="EMBL" id="CAI8027172.1"/>
    </source>
</evidence>
<feature type="domain" description="ABCA1-4-like C-terminal R2 regulatory" evidence="11">
    <location>
        <begin position="262"/>
        <end position="320"/>
    </location>
</feature>
<keyword evidence="3" id="KW-0813">Transport</keyword>
<keyword evidence="4" id="KW-0812">Transmembrane</keyword>
<dbReference type="InterPro" id="IPR056264">
    <property type="entry name" value="R2_ABCA1-4-like"/>
</dbReference>
<dbReference type="GO" id="GO:0016887">
    <property type="term" value="F:ATP hydrolysis activity"/>
    <property type="evidence" value="ECO:0007669"/>
    <property type="project" value="InterPro"/>
</dbReference>
<evidence type="ECO:0000256" key="2">
    <source>
        <dbReference type="ARBA" id="ARBA00008869"/>
    </source>
</evidence>
<keyword evidence="6 12" id="KW-0067">ATP-binding</keyword>
<evidence type="ECO:0000313" key="13">
    <source>
        <dbReference type="Proteomes" id="UP001174909"/>
    </source>
</evidence>
<evidence type="ECO:0000256" key="8">
    <source>
        <dbReference type="ARBA" id="ARBA00023136"/>
    </source>
</evidence>
<dbReference type="PANTHER" id="PTHR19229">
    <property type="entry name" value="ATP-BINDING CASSETTE TRANSPORTER SUBFAMILY A ABCA"/>
    <property type="match status" value="1"/>
</dbReference>
<dbReference type="Pfam" id="PF23321">
    <property type="entry name" value="R1_ABCA1"/>
    <property type="match status" value="1"/>
</dbReference>
<dbReference type="Pfam" id="PF00005">
    <property type="entry name" value="ABC_tran"/>
    <property type="match status" value="1"/>
</dbReference>
<name>A0AA35SDK1_GEOBA</name>
<evidence type="ECO:0000256" key="4">
    <source>
        <dbReference type="ARBA" id="ARBA00022692"/>
    </source>
</evidence>
<evidence type="ECO:0000256" key="6">
    <source>
        <dbReference type="ARBA" id="ARBA00022840"/>
    </source>
</evidence>
<dbReference type="InterPro" id="IPR026082">
    <property type="entry name" value="ABCA"/>
</dbReference>
<comment type="subcellular location">
    <subcellularLocation>
        <location evidence="1">Membrane</location>
        <topology evidence="1">Multi-pass membrane protein</topology>
    </subcellularLocation>
</comment>
<evidence type="ECO:0000259" key="11">
    <source>
        <dbReference type="Pfam" id="PF23321"/>
    </source>
</evidence>
<comment type="similarity">
    <text evidence="2">Belongs to the ABC transporter superfamily. ABCA family.</text>
</comment>
<dbReference type="InterPro" id="IPR027417">
    <property type="entry name" value="P-loop_NTPase"/>
</dbReference>